<keyword evidence="3" id="KW-1185">Reference proteome</keyword>
<accession>A0AAD9QVD6</accession>
<evidence type="ECO:0000313" key="3">
    <source>
        <dbReference type="Proteomes" id="UP001249851"/>
    </source>
</evidence>
<proteinExistence type="predicted"/>
<reference evidence="2" key="2">
    <citation type="journal article" date="2023" name="Science">
        <title>Genomic signatures of disease resistance in endangered staghorn corals.</title>
        <authorList>
            <person name="Vollmer S.V."/>
            <person name="Selwyn J.D."/>
            <person name="Despard B.A."/>
            <person name="Roesel C.L."/>
        </authorList>
    </citation>
    <scope>NUCLEOTIDE SEQUENCE</scope>
    <source>
        <strain evidence="2">K2</strain>
    </source>
</reference>
<dbReference type="PROSITE" id="PS50181">
    <property type="entry name" value="FBOX"/>
    <property type="match status" value="1"/>
</dbReference>
<dbReference type="Proteomes" id="UP001249851">
    <property type="component" value="Unassembled WGS sequence"/>
</dbReference>
<dbReference type="InterPro" id="IPR036047">
    <property type="entry name" value="F-box-like_dom_sf"/>
</dbReference>
<reference evidence="2" key="1">
    <citation type="journal article" date="2023" name="G3 (Bethesda)">
        <title>Whole genome assembly and annotation of the endangered Caribbean coral Acropora cervicornis.</title>
        <authorList>
            <person name="Selwyn J.D."/>
            <person name="Vollmer S.V."/>
        </authorList>
    </citation>
    <scope>NUCLEOTIDE SEQUENCE</scope>
    <source>
        <strain evidence="2">K2</strain>
    </source>
</reference>
<evidence type="ECO:0000313" key="2">
    <source>
        <dbReference type="EMBL" id="KAK2568104.1"/>
    </source>
</evidence>
<dbReference type="Pfam" id="PF12937">
    <property type="entry name" value="F-box-like"/>
    <property type="match status" value="1"/>
</dbReference>
<dbReference type="PANTHER" id="PTHR33463">
    <property type="entry name" value="NB-ARC DOMAIN-CONTAINING PROTEIN-RELATED"/>
    <property type="match status" value="1"/>
</dbReference>
<gene>
    <name evidence="2" type="ORF">P5673_008038</name>
</gene>
<dbReference type="InterPro" id="IPR050905">
    <property type="entry name" value="Plant_NBS-LRR"/>
</dbReference>
<protein>
    <recommendedName>
        <fullName evidence="1">F-box domain-containing protein</fullName>
    </recommendedName>
</protein>
<comment type="caution">
    <text evidence="2">The sequence shown here is derived from an EMBL/GenBank/DDBJ whole genome shotgun (WGS) entry which is preliminary data.</text>
</comment>
<dbReference type="InterPro" id="IPR032675">
    <property type="entry name" value="LRR_dom_sf"/>
</dbReference>
<evidence type="ECO:0000259" key="1">
    <source>
        <dbReference type="PROSITE" id="PS50181"/>
    </source>
</evidence>
<dbReference type="AlphaFoldDB" id="A0AAD9QVD6"/>
<feature type="domain" description="F-box" evidence="1">
    <location>
        <begin position="1"/>
        <end position="47"/>
    </location>
</feature>
<sequence length="621" mass="71013">MDFLPDEILAQILSYFHPVYEDLSGYSLICRRWDRIIQNTGLLWRHIHLHEDREAREALHDDYAGVLFNCLKRYRLFIQCIKAEDQSFFSRPELRRLLPTLPNLTSLNVPVLSWSRVFAQSLKCAPVLKSLTIDDYRAFVRRRQCSQSGPTRIHKRGIRLWDLRVLARQFVSLESLTLNISAIKLYRHCILPVLDQLNLKEFYLECAPYGVDELSFESAASLAPIKTLMNSRHASTLVSLDLHYLPITTEDLVCYVSNFKRLKQLFVGVSAEHNVYAPSPVILKSESLTTLFLTGLPSANVKTLRCVIPNLEVLLISECHHLVSLEVQAMNILSLLLQGCCLLENIKASCRSIHDFLMYECPSIEASMLQNFLTDCPRIKQMELSVGDSEVFELSEQNCRTLTQLIIRDVTMRLCKLKVDCPTLEYFKCSGESAPEKRKNGRSVGGCDIEIHANYLRKFQMCDVGPVNRVTVHCIKANVIQITGIQPWRRPVFLELKASQSIDTVFLTGLTIGIVAIKSSTVGNVIIEKCSLAANIKTSRTMRFKCDEIRALRLLRCPRMRRFSLHVKCVQSLSIDSCSNLRDLDVSASRLSHVRIDNCPYLQEIQETISRDSIVRYTRQH</sequence>
<organism evidence="2 3">
    <name type="scientific">Acropora cervicornis</name>
    <name type="common">Staghorn coral</name>
    <dbReference type="NCBI Taxonomy" id="6130"/>
    <lineage>
        <taxon>Eukaryota</taxon>
        <taxon>Metazoa</taxon>
        <taxon>Cnidaria</taxon>
        <taxon>Anthozoa</taxon>
        <taxon>Hexacorallia</taxon>
        <taxon>Scleractinia</taxon>
        <taxon>Astrocoeniina</taxon>
        <taxon>Acroporidae</taxon>
        <taxon>Acropora</taxon>
    </lineage>
</organism>
<dbReference type="Gene3D" id="1.20.1280.50">
    <property type="match status" value="1"/>
</dbReference>
<dbReference type="SUPFAM" id="SSF52058">
    <property type="entry name" value="L domain-like"/>
    <property type="match status" value="1"/>
</dbReference>
<dbReference type="EMBL" id="JARQWQ010000013">
    <property type="protein sequence ID" value="KAK2568104.1"/>
    <property type="molecule type" value="Genomic_DNA"/>
</dbReference>
<name>A0AAD9QVD6_ACRCE</name>
<dbReference type="InterPro" id="IPR001810">
    <property type="entry name" value="F-box_dom"/>
</dbReference>
<dbReference type="SUPFAM" id="SSF81383">
    <property type="entry name" value="F-box domain"/>
    <property type="match status" value="1"/>
</dbReference>
<dbReference type="Gene3D" id="3.80.10.10">
    <property type="entry name" value="Ribonuclease Inhibitor"/>
    <property type="match status" value="1"/>
</dbReference>